<evidence type="ECO:0000256" key="4">
    <source>
        <dbReference type="PROSITE-ProRule" id="PRU00169"/>
    </source>
</evidence>
<evidence type="ECO:0000256" key="2">
    <source>
        <dbReference type="ARBA" id="ARBA00023015"/>
    </source>
</evidence>
<dbReference type="GO" id="GO:0000160">
    <property type="term" value="P:phosphorelay signal transduction system"/>
    <property type="evidence" value="ECO:0007669"/>
    <property type="project" value="InterPro"/>
</dbReference>
<feature type="modified residue" description="4-aspartylphosphate" evidence="4">
    <location>
        <position position="60"/>
    </location>
</feature>
<dbReference type="InterPro" id="IPR050595">
    <property type="entry name" value="Bact_response_regulator"/>
</dbReference>
<keyword evidence="1 4" id="KW-0597">Phosphoprotein</keyword>
<dbReference type="Pfam" id="PF00072">
    <property type="entry name" value="Response_reg"/>
    <property type="match status" value="1"/>
</dbReference>
<dbReference type="PROSITE" id="PS50110">
    <property type="entry name" value="RESPONSE_REGULATORY"/>
    <property type="match status" value="1"/>
</dbReference>
<dbReference type="SMART" id="SM00448">
    <property type="entry name" value="REC"/>
    <property type="match status" value="1"/>
</dbReference>
<feature type="domain" description="Response regulatory" evidence="5">
    <location>
        <begin position="10"/>
        <end position="123"/>
    </location>
</feature>
<keyword evidence="3" id="KW-0804">Transcription</keyword>
<dbReference type="EMBL" id="CP076134">
    <property type="protein sequence ID" value="QWG14093.1"/>
    <property type="molecule type" value="Genomic_DNA"/>
</dbReference>
<evidence type="ECO:0000313" key="6">
    <source>
        <dbReference type="EMBL" id="QWG14093.1"/>
    </source>
</evidence>
<organism evidence="6 7">
    <name type="scientific">Bradyrhizobium sediminis</name>
    <dbReference type="NCBI Taxonomy" id="2840469"/>
    <lineage>
        <taxon>Bacteria</taxon>
        <taxon>Pseudomonadati</taxon>
        <taxon>Pseudomonadota</taxon>
        <taxon>Alphaproteobacteria</taxon>
        <taxon>Hyphomicrobiales</taxon>
        <taxon>Nitrobacteraceae</taxon>
        <taxon>Bradyrhizobium</taxon>
    </lineage>
</organism>
<dbReference type="Proteomes" id="UP000680839">
    <property type="component" value="Chromosome"/>
</dbReference>
<dbReference type="Gene3D" id="3.40.50.2300">
    <property type="match status" value="1"/>
</dbReference>
<keyword evidence="2" id="KW-0805">Transcription regulation</keyword>
<evidence type="ECO:0000256" key="1">
    <source>
        <dbReference type="ARBA" id="ARBA00022553"/>
    </source>
</evidence>
<reference evidence="6" key="1">
    <citation type="submission" date="2021-06" db="EMBL/GenBank/DDBJ databases">
        <title>Bradyrhizobium sp. S2-20-1 Genome sequencing.</title>
        <authorList>
            <person name="Jin L."/>
        </authorList>
    </citation>
    <scope>NUCLEOTIDE SEQUENCE</scope>
    <source>
        <strain evidence="6">S2-20-1</strain>
    </source>
</reference>
<gene>
    <name evidence="6" type="ORF">KMZ29_05175</name>
</gene>
<name>A0A975NFC3_9BRAD</name>
<sequence length="126" mass="13749">MGLAEIRTRVVLIVEDEFLLRMDATDMVRAAGFEVLEAANADQAIEILETRPDITVVFTDIQMPGSMDGLKLARAVRGRWPPIKIVATSGHHHVGESDLPEGGRFLPKPYSPNQVTGLLRELMGGG</sequence>
<dbReference type="SUPFAM" id="SSF52172">
    <property type="entry name" value="CheY-like"/>
    <property type="match status" value="1"/>
</dbReference>
<accession>A0A975NFC3</accession>
<dbReference type="AlphaFoldDB" id="A0A975NFC3"/>
<evidence type="ECO:0000259" key="5">
    <source>
        <dbReference type="PROSITE" id="PS50110"/>
    </source>
</evidence>
<evidence type="ECO:0000313" key="7">
    <source>
        <dbReference type="Proteomes" id="UP000680839"/>
    </source>
</evidence>
<dbReference type="RefSeq" id="WP_215622735.1">
    <property type="nucleotide sequence ID" value="NZ_CP076134.1"/>
</dbReference>
<dbReference type="InterPro" id="IPR011006">
    <property type="entry name" value="CheY-like_superfamily"/>
</dbReference>
<proteinExistence type="predicted"/>
<dbReference type="PANTHER" id="PTHR44591">
    <property type="entry name" value="STRESS RESPONSE REGULATOR PROTEIN 1"/>
    <property type="match status" value="1"/>
</dbReference>
<dbReference type="PANTHER" id="PTHR44591:SF3">
    <property type="entry name" value="RESPONSE REGULATORY DOMAIN-CONTAINING PROTEIN"/>
    <property type="match status" value="1"/>
</dbReference>
<evidence type="ECO:0000256" key="3">
    <source>
        <dbReference type="ARBA" id="ARBA00023163"/>
    </source>
</evidence>
<protein>
    <submittedName>
        <fullName evidence="6">Response regulator</fullName>
    </submittedName>
</protein>
<dbReference type="InterPro" id="IPR001789">
    <property type="entry name" value="Sig_transdc_resp-reg_receiver"/>
</dbReference>